<dbReference type="InterPro" id="IPR000182">
    <property type="entry name" value="GNAT_dom"/>
</dbReference>
<name>A0A410JVU4_9BACT</name>
<dbReference type="Gene3D" id="3.40.630.30">
    <property type="match status" value="1"/>
</dbReference>
<dbReference type="RefSeq" id="WP_128465614.1">
    <property type="nucleotide sequence ID" value="NZ_CP035108.1"/>
</dbReference>
<dbReference type="GO" id="GO:0008080">
    <property type="term" value="F:N-acetyltransferase activity"/>
    <property type="evidence" value="ECO:0007669"/>
    <property type="project" value="InterPro"/>
</dbReference>
<accession>A0A410JVU4</accession>
<evidence type="ECO:0000313" key="3">
    <source>
        <dbReference type="Proteomes" id="UP000287502"/>
    </source>
</evidence>
<dbReference type="OrthoDB" id="9790652at2"/>
<dbReference type="InterPro" id="IPR022525">
    <property type="entry name" value="GNAT_AblB"/>
</dbReference>
<protein>
    <submittedName>
        <fullName evidence="2">Putative beta-lysine N-acetyltransferase</fullName>
    </submittedName>
</protein>
<gene>
    <name evidence="2" type="primary">ablB</name>
    <name evidence="2" type="ORF">EP073_02610</name>
</gene>
<dbReference type="SUPFAM" id="SSF55729">
    <property type="entry name" value="Acyl-CoA N-acyltransferases (Nat)"/>
    <property type="match status" value="1"/>
</dbReference>
<dbReference type="KEGG" id="gtl:EP073_02610"/>
<keyword evidence="2" id="KW-0808">Transferase</keyword>
<evidence type="ECO:0000313" key="2">
    <source>
        <dbReference type="EMBL" id="QAR32327.1"/>
    </source>
</evidence>
<dbReference type="PROSITE" id="PS51186">
    <property type="entry name" value="GNAT"/>
    <property type="match status" value="1"/>
</dbReference>
<dbReference type="CDD" id="cd04301">
    <property type="entry name" value="NAT_SF"/>
    <property type="match status" value="1"/>
</dbReference>
<evidence type="ECO:0000259" key="1">
    <source>
        <dbReference type="PROSITE" id="PS51186"/>
    </source>
</evidence>
<dbReference type="InterPro" id="IPR016181">
    <property type="entry name" value="Acyl_CoA_acyltransferase"/>
</dbReference>
<dbReference type="NCBIfam" id="TIGR03827">
    <property type="entry name" value="GNAT_ablB"/>
    <property type="match status" value="1"/>
</dbReference>
<proteinExistence type="predicted"/>
<dbReference type="AlphaFoldDB" id="A0A410JVU4"/>
<feature type="domain" description="N-acetyltransferase" evidence="1">
    <location>
        <begin position="128"/>
        <end position="260"/>
    </location>
</feature>
<keyword evidence="3" id="KW-1185">Reference proteome</keyword>
<dbReference type="Pfam" id="PF00583">
    <property type="entry name" value="Acetyltransf_1"/>
    <property type="match status" value="1"/>
</dbReference>
<dbReference type="Proteomes" id="UP000287502">
    <property type="component" value="Chromosome"/>
</dbReference>
<sequence length="277" mass="31033">MTDKIINLDGAAVHHGKFSDRLYILSFPATCGEETAAKAEELAERNGYSKIIAKVPAEKADIFIQRGYITEAELPLRNAPYEKAVFLSKFIDPARREERDRKLQSEILLKALSYKPDETEPPMTNLCERMAPADADEMAGVYKQVFESYPFPIHDADYIRQTMKESAAYFGIREDCRITALASAEMNPHINAAEMTDFATLPEARGRGYANALLAKMEQEVPKLGISTFFTIARSLSFGMNITFAKRNYSFGGRLINNTNICGGTETMNIWHKFAGC</sequence>
<reference evidence="2 3" key="1">
    <citation type="submission" date="2019-01" db="EMBL/GenBank/DDBJ databases">
        <title>Geovibrio thiophilus DSM 11263, complete genome.</title>
        <authorList>
            <person name="Spring S."/>
            <person name="Bunk B."/>
            <person name="Sproer C."/>
        </authorList>
    </citation>
    <scope>NUCLEOTIDE SEQUENCE [LARGE SCALE GENOMIC DNA]</scope>
    <source>
        <strain evidence="2 3">DSM 11263</strain>
    </source>
</reference>
<organism evidence="2 3">
    <name type="scientific">Geovibrio thiophilus</name>
    <dbReference type="NCBI Taxonomy" id="139438"/>
    <lineage>
        <taxon>Bacteria</taxon>
        <taxon>Pseudomonadati</taxon>
        <taxon>Deferribacterota</taxon>
        <taxon>Deferribacteres</taxon>
        <taxon>Deferribacterales</taxon>
        <taxon>Geovibrionaceae</taxon>
        <taxon>Geovibrio</taxon>
    </lineage>
</organism>
<dbReference type="EMBL" id="CP035108">
    <property type="protein sequence ID" value="QAR32327.1"/>
    <property type="molecule type" value="Genomic_DNA"/>
</dbReference>